<feature type="non-terminal residue" evidence="2">
    <location>
        <position position="1"/>
    </location>
</feature>
<feature type="region of interest" description="Disordered" evidence="1">
    <location>
        <begin position="20"/>
        <end position="53"/>
    </location>
</feature>
<dbReference type="AlphaFoldDB" id="A0A0V0IS79"/>
<evidence type="ECO:0000313" key="2">
    <source>
        <dbReference type="EMBL" id="JAP35442.1"/>
    </source>
</evidence>
<feature type="compositionally biased region" description="Polar residues" evidence="1">
    <location>
        <begin position="38"/>
        <end position="51"/>
    </location>
</feature>
<proteinExistence type="predicted"/>
<reference evidence="2" key="1">
    <citation type="submission" date="2015-12" db="EMBL/GenBank/DDBJ databases">
        <title>Gene expression during late stages of embryo sac development: a critical building block for successful pollen-pistil interactions.</title>
        <authorList>
            <person name="Liu Y."/>
            <person name="Joly V."/>
            <person name="Sabar M."/>
            <person name="Matton D.P."/>
        </authorList>
    </citation>
    <scope>NUCLEOTIDE SEQUENCE</scope>
</reference>
<accession>A0A0V0IS79</accession>
<dbReference type="EMBL" id="GEDG01002956">
    <property type="protein sequence ID" value="JAP35442.1"/>
    <property type="molecule type" value="Transcribed_RNA"/>
</dbReference>
<organism evidence="2">
    <name type="scientific">Solanum chacoense</name>
    <name type="common">Chaco potato</name>
    <dbReference type="NCBI Taxonomy" id="4108"/>
    <lineage>
        <taxon>Eukaryota</taxon>
        <taxon>Viridiplantae</taxon>
        <taxon>Streptophyta</taxon>
        <taxon>Embryophyta</taxon>
        <taxon>Tracheophyta</taxon>
        <taxon>Spermatophyta</taxon>
        <taxon>Magnoliopsida</taxon>
        <taxon>eudicotyledons</taxon>
        <taxon>Gunneridae</taxon>
        <taxon>Pentapetalae</taxon>
        <taxon>asterids</taxon>
        <taxon>lamiids</taxon>
        <taxon>Solanales</taxon>
        <taxon>Solanaceae</taxon>
        <taxon>Solanoideae</taxon>
        <taxon>Solaneae</taxon>
        <taxon>Solanum</taxon>
    </lineage>
</organism>
<evidence type="ECO:0000256" key="1">
    <source>
        <dbReference type="SAM" id="MobiDB-lite"/>
    </source>
</evidence>
<protein>
    <submittedName>
        <fullName evidence="2">Putative ovule protein</fullName>
    </submittedName>
</protein>
<sequence>VNDSKTTLIRASLFLTRGRVHGKEATSSNVHKARSQKEQQTSPNVNNNSVKTHGKQKLQYAYNSRLLFVVVFSIYLDKQYA</sequence>
<name>A0A0V0IS79_SOLCH</name>